<organism evidence="8 9">
    <name type="scientific">Brevinema andersonii</name>
    <dbReference type="NCBI Taxonomy" id="34097"/>
    <lineage>
        <taxon>Bacteria</taxon>
        <taxon>Pseudomonadati</taxon>
        <taxon>Spirochaetota</taxon>
        <taxon>Spirochaetia</taxon>
        <taxon>Brevinematales</taxon>
        <taxon>Brevinemataceae</taxon>
        <taxon>Brevinema</taxon>
    </lineage>
</organism>
<evidence type="ECO:0000256" key="6">
    <source>
        <dbReference type="ARBA" id="ARBA00023136"/>
    </source>
</evidence>
<dbReference type="RefSeq" id="WP_092319087.1">
    <property type="nucleotide sequence ID" value="NZ_FOKY01000006.1"/>
</dbReference>
<reference evidence="9" key="1">
    <citation type="submission" date="2016-10" db="EMBL/GenBank/DDBJ databases">
        <authorList>
            <person name="Varghese N."/>
            <person name="Submissions S."/>
        </authorList>
    </citation>
    <scope>NUCLEOTIDE SEQUENCE [LARGE SCALE GENOMIC DNA]</scope>
    <source>
        <strain evidence="9">ATCC 43811</strain>
    </source>
</reference>
<comment type="similarity">
    <text evidence="2">Belongs to the FliQ/MopD/SpaQ family.</text>
</comment>
<keyword evidence="4 7" id="KW-0812">Transmembrane</keyword>
<evidence type="ECO:0000313" key="9">
    <source>
        <dbReference type="Proteomes" id="UP000240042"/>
    </source>
</evidence>
<dbReference type="PIRSF" id="PIRSF004669">
    <property type="entry name" value="FliQ"/>
    <property type="match status" value="1"/>
</dbReference>
<sequence>MSQGLILSIINQTMLELLFLSVPILGITMLLGLIISIFQATTSLQEQTLTFVPKFIIVSLLLTFAAPFYMTRMLNFTNTIFSLIATASL</sequence>
<feature type="transmembrane region" description="Helical" evidence="7">
    <location>
        <begin position="51"/>
        <end position="70"/>
    </location>
</feature>
<evidence type="ECO:0000256" key="3">
    <source>
        <dbReference type="ARBA" id="ARBA00022475"/>
    </source>
</evidence>
<name>A0A1I1E438_BREAD</name>
<dbReference type="STRING" id="34097.SAMN02745150_00913"/>
<protein>
    <submittedName>
        <fullName evidence="8">Flagellar biosynthetic protein FliQ</fullName>
    </submittedName>
</protein>
<dbReference type="PANTHER" id="PTHR34040:SF2">
    <property type="entry name" value="FLAGELLAR BIOSYNTHETIC PROTEIN FLIQ"/>
    <property type="match status" value="1"/>
</dbReference>
<dbReference type="Pfam" id="PF01313">
    <property type="entry name" value="Bac_export_3"/>
    <property type="match status" value="1"/>
</dbReference>
<keyword evidence="5 7" id="KW-1133">Transmembrane helix</keyword>
<evidence type="ECO:0000256" key="7">
    <source>
        <dbReference type="SAM" id="Phobius"/>
    </source>
</evidence>
<dbReference type="AlphaFoldDB" id="A0A1I1E438"/>
<evidence type="ECO:0000256" key="5">
    <source>
        <dbReference type="ARBA" id="ARBA00022989"/>
    </source>
</evidence>
<dbReference type="OrthoDB" id="9806440at2"/>
<keyword evidence="8" id="KW-0282">Flagellum</keyword>
<dbReference type="GO" id="GO:0005886">
    <property type="term" value="C:plasma membrane"/>
    <property type="evidence" value="ECO:0007669"/>
    <property type="project" value="UniProtKB-SubCell"/>
</dbReference>
<dbReference type="EMBL" id="FOKY01000006">
    <property type="protein sequence ID" value="SFB81426.1"/>
    <property type="molecule type" value="Genomic_DNA"/>
</dbReference>
<evidence type="ECO:0000256" key="2">
    <source>
        <dbReference type="ARBA" id="ARBA00006156"/>
    </source>
</evidence>
<dbReference type="InterPro" id="IPR002191">
    <property type="entry name" value="Bac_export_3"/>
</dbReference>
<comment type="subcellular location">
    <subcellularLocation>
        <location evidence="1">Cell membrane</location>
        <topology evidence="1">Multi-pass membrane protein</topology>
    </subcellularLocation>
</comment>
<evidence type="ECO:0000256" key="1">
    <source>
        <dbReference type="ARBA" id="ARBA00004651"/>
    </source>
</evidence>
<gene>
    <name evidence="8" type="ORF">SAMN02745150_00913</name>
</gene>
<dbReference type="PRINTS" id="PR00952">
    <property type="entry name" value="TYPE3IMQPROT"/>
</dbReference>
<keyword evidence="8" id="KW-0969">Cilium</keyword>
<dbReference type="GO" id="GO:0009306">
    <property type="term" value="P:protein secretion"/>
    <property type="evidence" value="ECO:0007669"/>
    <property type="project" value="InterPro"/>
</dbReference>
<keyword evidence="8" id="KW-0966">Cell projection</keyword>
<keyword evidence="3" id="KW-1003">Cell membrane</keyword>
<keyword evidence="6 7" id="KW-0472">Membrane</keyword>
<dbReference type="PANTHER" id="PTHR34040">
    <property type="entry name" value="FLAGELLAR BIOSYNTHETIC PROTEIN FLIQ"/>
    <property type="match status" value="1"/>
</dbReference>
<evidence type="ECO:0000256" key="4">
    <source>
        <dbReference type="ARBA" id="ARBA00022692"/>
    </source>
</evidence>
<evidence type="ECO:0000313" key="8">
    <source>
        <dbReference type="EMBL" id="SFB81426.1"/>
    </source>
</evidence>
<accession>A0A1I1E438</accession>
<feature type="transmembrane region" description="Helical" evidence="7">
    <location>
        <begin position="17"/>
        <end position="39"/>
    </location>
</feature>
<dbReference type="Proteomes" id="UP000240042">
    <property type="component" value="Unassembled WGS sequence"/>
</dbReference>
<proteinExistence type="inferred from homology"/>
<keyword evidence="9" id="KW-1185">Reference proteome</keyword>